<evidence type="ECO:0000256" key="1">
    <source>
        <dbReference type="SAM" id="MobiDB-lite"/>
    </source>
</evidence>
<evidence type="ECO:0000313" key="3">
    <source>
        <dbReference type="Proteomes" id="UP000310200"/>
    </source>
</evidence>
<organism evidence="2 3">
    <name type="scientific">Temnothorax longispinosus</name>
    <dbReference type="NCBI Taxonomy" id="300112"/>
    <lineage>
        <taxon>Eukaryota</taxon>
        <taxon>Metazoa</taxon>
        <taxon>Ecdysozoa</taxon>
        <taxon>Arthropoda</taxon>
        <taxon>Hexapoda</taxon>
        <taxon>Insecta</taxon>
        <taxon>Pterygota</taxon>
        <taxon>Neoptera</taxon>
        <taxon>Endopterygota</taxon>
        <taxon>Hymenoptera</taxon>
        <taxon>Apocrita</taxon>
        <taxon>Aculeata</taxon>
        <taxon>Formicoidea</taxon>
        <taxon>Formicidae</taxon>
        <taxon>Myrmicinae</taxon>
        <taxon>Temnothorax</taxon>
    </lineage>
</organism>
<feature type="region of interest" description="Disordered" evidence="1">
    <location>
        <begin position="546"/>
        <end position="605"/>
    </location>
</feature>
<gene>
    <name evidence="2" type="ORF">DBV15_05317</name>
</gene>
<evidence type="ECO:0000313" key="2">
    <source>
        <dbReference type="EMBL" id="TGZ54934.1"/>
    </source>
</evidence>
<comment type="caution">
    <text evidence="2">The sequence shown here is derived from an EMBL/GenBank/DDBJ whole genome shotgun (WGS) entry which is preliminary data.</text>
</comment>
<feature type="compositionally biased region" description="Basic and acidic residues" evidence="1">
    <location>
        <begin position="582"/>
        <end position="605"/>
    </location>
</feature>
<dbReference type="EMBL" id="QBLH01000532">
    <property type="protein sequence ID" value="TGZ54934.1"/>
    <property type="molecule type" value="Genomic_DNA"/>
</dbReference>
<reference evidence="2 3" key="1">
    <citation type="journal article" date="2019" name="Philos. Trans. R. Soc. Lond., B, Biol. Sci.">
        <title>Ant behaviour and brain gene expression of defending hosts depend on the ecological success of the intruding social parasite.</title>
        <authorList>
            <person name="Kaur R."/>
            <person name="Stoldt M."/>
            <person name="Jongepier E."/>
            <person name="Feldmeyer B."/>
            <person name="Menzel F."/>
            <person name="Bornberg-Bauer E."/>
            <person name="Foitzik S."/>
        </authorList>
    </citation>
    <scope>NUCLEOTIDE SEQUENCE [LARGE SCALE GENOMIC DNA]</scope>
    <source>
        <tissue evidence="2">Whole body</tissue>
    </source>
</reference>
<dbReference type="Proteomes" id="UP000310200">
    <property type="component" value="Unassembled WGS sequence"/>
</dbReference>
<proteinExistence type="predicted"/>
<keyword evidence="3" id="KW-1185">Reference proteome</keyword>
<name>A0A4V6RGN8_9HYME</name>
<dbReference type="AlphaFoldDB" id="A0A4V6RGN8"/>
<protein>
    <submittedName>
        <fullName evidence="2">Uncharacterized protein</fullName>
    </submittedName>
</protein>
<feature type="compositionally biased region" description="Polar residues" evidence="1">
    <location>
        <begin position="546"/>
        <end position="572"/>
    </location>
</feature>
<sequence>MNPGKMGQTMGRMPETWEGLLEERDRVLHWSSEVLARVQDNVTNEDTFLMDYADEKIDAKIDTWIKTNRTRVDETFNKFPNATEQLRNIVNAGIEKLTEEIRAKTRKDYQNAYNDIKKFNKKVDQLGSDERKIHAEIQNLEAECAGDTQKFKKKFGPLRVKVFDNLRTGEKMIFQDKRLKGDFTKKTYDIDHKNSAECVKRIDKLLKDFEKLTIHGILLDANDAETCNLLCVQCNATAVFANGHCECTFDEGSDEGLECLHRIQKEIQAIELNMLSEDLTDEERNVRSILKYRRRLRPGDAEKVAQYFINGGPAAGHSHFVRAFNAAYDSADSATNSFSGVVDKSNPEDGFHGVSLTSPVSSNTCDSPLYMVSESAPYVSSIMHGAEMYPPILRATNPAITYPTTGLYDPFIQSPLPIHHALVRAVTLPAHVLHHVLHPRLYHHHRGIVRSTNLPSDTSDTGIVGQPICENNGDSTSNLPTARNNANKLAEQNVGFNAPSQYPYITHAEQPTLYHLPHTSYYSPLMNMLHPISGYVFQPVSQYTPPDPLTSASNPQSSCGNYANTEQRSVLTTDKAVYSNDETEKSDDATRNISKDEKKNGTDKS</sequence>
<accession>A0A4V6RGN8</accession>